<feature type="compositionally biased region" description="Acidic residues" evidence="5">
    <location>
        <begin position="474"/>
        <end position="493"/>
    </location>
</feature>
<evidence type="ECO:0000313" key="10">
    <source>
        <dbReference type="Proteomes" id="UP000002035"/>
    </source>
</evidence>
<dbReference type="InterPro" id="IPR018501">
    <property type="entry name" value="DDT_dom"/>
</dbReference>
<keyword evidence="3 4" id="KW-0539">Nucleus</keyword>
<dbReference type="GO" id="GO:0000781">
    <property type="term" value="C:chromosome, telomeric region"/>
    <property type="evidence" value="ECO:0007669"/>
    <property type="project" value="GOC"/>
</dbReference>
<evidence type="ECO:0000256" key="3">
    <source>
        <dbReference type="ARBA" id="ARBA00023242"/>
    </source>
</evidence>
<dbReference type="STRING" id="554155.C5FMG0"/>
<feature type="compositionally biased region" description="Acidic residues" evidence="5">
    <location>
        <begin position="688"/>
        <end position="700"/>
    </location>
</feature>
<organism evidence="9 10">
    <name type="scientific">Arthroderma otae (strain ATCC MYA-4605 / CBS 113480)</name>
    <name type="common">Microsporum canis</name>
    <dbReference type="NCBI Taxonomy" id="554155"/>
    <lineage>
        <taxon>Eukaryota</taxon>
        <taxon>Fungi</taxon>
        <taxon>Dikarya</taxon>
        <taxon>Ascomycota</taxon>
        <taxon>Pezizomycotina</taxon>
        <taxon>Eurotiomycetes</taxon>
        <taxon>Eurotiomycetidae</taxon>
        <taxon>Onygenales</taxon>
        <taxon>Arthrodermataceae</taxon>
        <taxon>Microsporum</taxon>
    </lineage>
</organism>
<name>C5FMG0_ARTOC</name>
<feature type="domain" description="WAC" evidence="8">
    <location>
        <begin position="41"/>
        <end position="148"/>
    </location>
</feature>
<evidence type="ECO:0000256" key="1">
    <source>
        <dbReference type="ARBA" id="ARBA00004123"/>
    </source>
</evidence>
<dbReference type="Proteomes" id="UP000002035">
    <property type="component" value="Unassembled WGS sequence"/>
</dbReference>
<dbReference type="PANTHER" id="PTHR32075">
    <property type="entry name" value="ISWI CHROMATIN-REMODELING COMPLEX SUBUNIT YPL216W-RELATED"/>
    <property type="match status" value="1"/>
</dbReference>
<feature type="compositionally biased region" description="Basic and acidic residues" evidence="5">
    <location>
        <begin position="709"/>
        <end position="730"/>
    </location>
</feature>
<evidence type="ECO:0000313" key="9">
    <source>
        <dbReference type="EMBL" id="EEQ31063.1"/>
    </source>
</evidence>
<dbReference type="OrthoDB" id="332390at2759"/>
<dbReference type="InterPro" id="IPR028942">
    <property type="entry name" value="WHIM1_dom"/>
</dbReference>
<dbReference type="InterPro" id="IPR028941">
    <property type="entry name" value="WHIM2_dom"/>
</dbReference>
<evidence type="ECO:0000256" key="4">
    <source>
        <dbReference type="PROSITE-ProRule" id="PRU00475"/>
    </source>
</evidence>
<dbReference type="RefSeq" id="XP_002848376.1">
    <property type="nucleotide sequence ID" value="XM_002848330.1"/>
</dbReference>
<evidence type="ECO:0000256" key="2">
    <source>
        <dbReference type="ARBA" id="ARBA00023054"/>
    </source>
</evidence>
<dbReference type="HOGENOM" id="CLU_002631_1_0_1"/>
<feature type="region of interest" description="Disordered" evidence="5">
    <location>
        <begin position="962"/>
        <end position="1002"/>
    </location>
</feature>
<reference evidence="10" key="1">
    <citation type="journal article" date="2012" name="MBio">
        <title>Comparative genome analysis of Trichophyton rubrum and related dermatophytes reveals candidate genes involved in infection.</title>
        <authorList>
            <person name="Martinez D.A."/>
            <person name="Oliver B.G."/>
            <person name="Graeser Y."/>
            <person name="Goldberg J.M."/>
            <person name="Li W."/>
            <person name="Martinez-Rossi N.M."/>
            <person name="Monod M."/>
            <person name="Shelest E."/>
            <person name="Barton R.C."/>
            <person name="Birch E."/>
            <person name="Brakhage A.A."/>
            <person name="Chen Z."/>
            <person name="Gurr S.J."/>
            <person name="Heiman D."/>
            <person name="Heitman J."/>
            <person name="Kosti I."/>
            <person name="Rossi A."/>
            <person name="Saif S."/>
            <person name="Samalova M."/>
            <person name="Saunders C.W."/>
            <person name="Shea T."/>
            <person name="Summerbell R.C."/>
            <person name="Xu J."/>
            <person name="Young S."/>
            <person name="Zeng Q."/>
            <person name="Birren B.W."/>
            <person name="Cuomo C.A."/>
            <person name="White T.C."/>
        </authorList>
    </citation>
    <scope>NUCLEOTIDE SEQUENCE [LARGE SCALE GENOMIC DNA]</scope>
    <source>
        <strain evidence="10">ATCC MYA-4605 / CBS 113480</strain>
    </source>
</reference>
<dbReference type="PROSITE" id="PS51136">
    <property type="entry name" value="WAC"/>
    <property type="match status" value="1"/>
</dbReference>
<dbReference type="GO" id="GO:0005634">
    <property type="term" value="C:nucleus"/>
    <property type="evidence" value="ECO:0007669"/>
    <property type="project" value="UniProtKB-SubCell"/>
</dbReference>
<dbReference type="eggNOG" id="KOG1245">
    <property type="taxonomic scope" value="Eukaryota"/>
</dbReference>
<dbReference type="GO" id="GO:0000785">
    <property type="term" value="C:chromatin"/>
    <property type="evidence" value="ECO:0007669"/>
    <property type="project" value="UniProtKB-ARBA"/>
</dbReference>
<keyword evidence="6" id="KW-0732">Signal</keyword>
<dbReference type="GO" id="GO:0031509">
    <property type="term" value="P:subtelomeric heterochromatin formation"/>
    <property type="evidence" value="ECO:0007669"/>
    <property type="project" value="TreeGrafter"/>
</dbReference>
<feature type="signal peptide" evidence="6">
    <location>
        <begin position="1"/>
        <end position="19"/>
    </location>
</feature>
<feature type="region of interest" description="Disordered" evidence="5">
    <location>
        <begin position="917"/>
        <end position="947"/>
    </location>
</feature>
<feature type="chain" id="PRO_5005667969" evidence="6">
    <location>
        <begin position="20"/>
        <end position="1002"/>
    </location>
</feature>
<evidence type="ECO:0000259" key="8">
    <source>
        <dbReference type="PROSITE" id="PS51136"/>
    </source>
</evidence>
<sequence length="1002" mass="115359">MIGYHQLFAFLSLLQSLEGAVLFKRKPVQYLPKPTIDDDNSEVWVIPETNEVFTNYEHFLQRMNFYKQRRFICEITGHSSLTFFEALTSETEGSREVNSAFPESLKEPVLRRVQFSTISRIDSLVDQVFEDFKQDFYPGERVTVLLSNGSRIHGVVREKAKFPEVLHEGRVERRACSRYLVKLTHRNNEEALVDDEHLVRDRKVFTKQMLRSFIKNTVTRESWSGAPWLVKPQIAEHFHIDTEVPKHLQYGNKAGKKANVSAEKEEDEAMFGFFASQSRPINSRSGNKGQKTKSAHELAKAKEEQYLAYRRALNGNPSFRVDKKGYAKDTLPPPDPHENSFHDLTVVIKQKSPTPLPPPIKYPIEDLDLAPATDCQPRPPLKFLHKDEAHEEGSSINMNSIGSLLETWNTLNVYCEVFQLDSFTFDDFVEAIQFSSDDVDCELLVEIHCAVLKTLVNAESDQDGAIQVTLPPLPEEESEEEEEEDEPEPEPEPEPPRRTTRSSFAKAQAELAEMEEQKPADDGATEIKKHRAADMFVEYDWIDRLRKRDFKNGGWEIILVGLLNRLSLKPRLHETCEEILIHMAPLDAEPTQETARAQYATLDVNLRIQVLQIICMLTVETRAVKNYMEECSNQMTEFRKEKIELQRARKVVLEEIRLLHEERKQLEPEQRDTPTQQDEEMLDAQIDATDDTESATDSDEPSGPSLRGGVDRALERKRRQEAEKERKEQATKQPKGSKQYQRVMKKIEEEKSKVASIESEIAVLDNDLREADCPRTRVLGKDRFWNRYYWFERNGMPYEGLPDSSTAAASYANGRLWVQGPDEMEREGFIDVPEEVSQEYMQRFGTTVAKRKRAEEGSPGVSSAQEWGYYDTPEDLDKLMEWLDTRGVRELKLHKELKLQRNNIAKYMENRATYLAENSTPAEESKEQPAMRMSTRTKGQPTDQKHGCLKWRNLTALKECGHLHVESERPSKRAKKAAATESAKETRMTNRQGKPLGRQGTK</sequence>
<dbReference type="Pfam" id="PF15613">
    <property type="entry name" value="WSD"/>
    <property type="match status" value="1"/>
</dbReference>
<dbReference type="PANTHER" id="PTHR32075:SF6">
    <property type="entry name" value="ISWI CHROMATIN-REMODELING COMPLEX SUBUNIT YPL216W-RELATED"/>
    <property type="match status" value="1"/>
</dbReference>
<dbReference type="Pfam" id="PF02791">
    <property type="entry name" value="DDT"/>
    <property type="match status" value="1"/>
</dbReference>
<dbReference type="AlphaFoldDB" id="C5FMG0"/>
<gene>
    <name evidence="9" type="ORF">MCYG_03882</name>
</gene>
<dbReference type="VEuPathDB" id="FungiDB:MCYG_03882"/>
<dbReference type="PROSITE" id="PS50827">
    <property type="entry name" value="DDT"/>
    <property type="match status" value="1"/>
</dbReference>
<feature type="compositionally biased region" description="Basic and acidic residues" evidence="5">
    <location>
        <begin position="962"/>
        <end position="971"/>
    </location>
</feature>
<evidence type="ECO:0000259" key="7">
    <source>
        <dbReference type="PROSITE" id="PS50827"/>
    </source>
</evidence>
<dbReference type="EMBL" id="DS995703">
    <property type="protein sequence ID" value="EEQ31063.1"/>
    <property type="molecule type" value="Genomic_DNA"/>
</dbReference>
<proteinExistence type="predicted"/>
<feature type="region of interest" description="Disordered" evidence="5">
    <location>
        <begin position="463"/>
        <end position="504"/>
    </location>
</feature>
<keyword evidence="2" id="KW-0175">Coiled coil</keyword>
<dbReference type="InterPro" id="IPR013136">
    <property type="entry name" value="WSTF_Acf1_Cbp146"/>
</dbReference>
<feature type="region of interest" description="Disordered" evidence="5">
    <location>
        <begin position="688"/>
        <end position="741"/>
    </location>
</feature>
<dbReference type="GeneID" id="9229700"/>
<evidence type="ECO:0000256" key="5">
    <source>
        <dbReference type="SAM" id="MobiDB-lite"/>
    </source>
</evidence>
<feature type="domain" description="DDT" evidence="7">
    <location>
        <begin position="398"/>
        <end position="461"/>
    </location>
</feature>
<protein>
    <submittedName>
        <fullName evidence="9">DDT domain-containing protein</fullName>
    </submittedName>
</protein>
<dbReference type="OMA" id="FVEVHCA"/>
<dbReference type="Pfam" id="PF10537">
    <property type="entry name" value="WAC_Acf1_DNA_bd"/>
    <property type="match status" value="1"/>
</dbReference>
<accession>C5FMG0</accession>
<dbReference type="Pfam" id="PF15612">
    <property type="entry name" value="WHIM1"/>
    <property type="match status" value="1"/>
</dbReference>
<evidence type="ECO:0000256" key="6">
    <source>
        <dbReference type="SAM" id="SignalP"/>
    </source>
</evidence>
<comment type="subcellular location">
    <subcellularLocation>
        <location evidence="1 4">Nucleus</location>
    </subcellularLocation>
</comment>
<keyword evidence="10" id="KW-1185">Reference proteome</keyword>